<proteinExistence type="inferred from homology"/>
<dbReference type="Proteomes" id="UP000007801">
    <property type="component" value="Unassembled WGS sequence"/>
</dbReference>
<dbReference type="InterPro" id="IPR022353">
    <property type="entry name" value="Insulin_CS"/>
</dbReference>
<dbReference type="InterPro" id="IPR043387">
    <property type="entry name" value="INSL3/INSL4"/>
</dbReference>
<feature type="signal peptide" evidence="9">
    <location>
        <begin position="1"/>
        <end position="26"/>
    </location>
</feature>
<dbReference type="GO" id="GO:0005615">
    <property type="term" value="C:extracellular space"/>
    <property type="evidence" value="ECO:0007669"/>
    <property type="project" value="TreeGrafter"/>
</dbReference>
<evidence type="ECO:0000256" key="9">
    <source>
        <dbReference type="SAM" id="SignalP"/>
    </source>
</evidence>
<dbReference type="AlphaFoldDB" id="B3MA64"/>
<dbReference type="OMA" id="VNGFSHR"/>
<evidence type="ECO:0000256" key="6">
    <source>
        <dbReference type="ARBA" id="ARBA00023157"/>
    </source>
</evidence>
<dbReference type="Pfam" id="PF00049">
    <property type="entry name" value="Insulin"/>
    <property type="match status" value="1"/>
</dbReference>
<comment type="similarity">
    <text evidence="2 7">Belongs to the insulin family.</text>
</comment>
<dbReference type="PRINTS" id="PR00276">
    <property type="entry name" value="INSULINFAMLY"/>
</dbReference>
<feature type="region of interest" description="Disordered" evidence="8">
    <location>
        <begin position="65"/>
        <end position="98"/>
    </location>
</feature>
<evidence type="ECO:0000256" key="2">
    <source>
        <dbReference type="ARBA" id="ARBA00009034"/>
    </source>
</evidence>
<keyword evidence="12" id="KW-1185">Reference proteome</keyword>
<evidence type="ECO:0000313" key="12">
    <source>
        <dbReference type="Proteomes" id="UP000007801"/>
    </source>
</evidence>
<evidence type="ECO:0000256" key="7">
    <source>
        <dbReference type="RuleBase" id="RU000406"/>
    </source>
</evidence>
<dbReference type="GO" id="GO:0030536">
    <property type="term" value="P:larval feeding behavior"/>
    <property type="evidence" value="ECO:0007669"/>
    <property type="project" value="EnsemblMetazoa"/>
</dbReference>
<organism evidence="11 12">
    <name type="scientific">Drosophila ananassae</name>
    <name type="common">Fruit fly</name>
    <dbReference type="NCBI Taxonomy" id="7217"/>
    <lineage>
        <taxon>Eukaryota</taxon>
        <taxon>Metazoa</taxon>
        <taxon>Ecdysozoa</taxon>
        <taxon>Arthropoda</taxon>
        <taxon>Hexapoda</taxon>
        <taxon>Insecta</taxon>
        <taxon>Pterygota</taxon>
        <taxon>Neoptera</taxon>
        <taxon>Endopterygota</taxon>
        <taxon>Diptera</taxon>
        <taxon>Brachycera</taxon>
        <taxon>Muscomorpha</taxon>
        <taxon>Ephydroidea</taxon>
        <taxon>Drosophilidae</taxon>
        <taxon>Drosophila</taxon>
        <taxon>Sophophora</taxon>
    </lineage>
</organism>
<evidence type="ECO:0000256" key="4">
    <source>
        <dbReference type="ARBA" id="ARBA00022685"/>
    </source>
</evidence>
<dbReference type="eggNOG" id="ENOG502T8YM">
    <property type="taxonomic scope" value="Eukaryota"/>
</dbReference>
<dbReference type="PROSITE" id="PS00262">
    <property type="entry name" value="INSULIN"/>
    <property type="match status" value="1"/>
</dbReference>
<dbReference type="SMART" id="SM00078">
    <property type="entry name" value="IlGF"/>
    <property type="match status" value="1"/>
</dbReference>
<feature type="domain" description="Insulin-like" evidence="10">
    <location>
        <begin position="28"/>
        <end position="122"/>
    </location>
</feature>
<dbReference type="OrthoDB" id="10019596at2759"/>
<dbReference type="InParanoid" id="B3MA64"/>
<comment type="subcellular location">
    <subcellularLocation>
        <location evidence="1 7">Secreted</location>
    </subcellularLocation>
</comment>
<dbReference type="GO" id="GO:0001664">
    <property type="term" value="F:G protein-coupled receptor binding"/>
    <property type="evidence" value="ECO:0007669"/>
    <property type="project" value="TreeGrafter"/>
</dbReference>
<dbReference type="FunCoup" id="B3MA64">
    <property type="interactions" value="209"/>
</dbReference>
<evidence type="ECO:0000259" key="10">
    <source>
        <dbReference type="SMART" id="SM00078"/>
    </source>
</evidence>
<dbReference type="GO" id="GO:0007193">
    <property type="term" value="P:adenylate cyclase-inhibiting G protein-coupled receptor signaling pathway"/>
    <property type="evidence" value="ECO:0007669"/>
    <property type="project" value="TreeGrafter"/>
</dbReference>
<evidence type="ECO:0000256" key="1">
    <source>
        <dbReference type="ARBA" id="ARBA00004613"/>
    </source>
</evidence>
<dbReference type="SUPFAM" id="SSF56994">
    <property type="entry name" value="Insulin-like"/>
    <property type="match status" value="1"/>
</dbReference>
<dbReference type="PANTHER" id="PTHR10423">
    <property type="entry name" value="INSULIN-LIKE 3"/>
    <property type="match status" value="1"/>
</dbReference>
<dbReference type="GO" id="GO:0005179">
    <property type="term" value="F:hormone activity"/>
    <property type="evidence" value="ECO:0007669"/>
    <property type="project" value="InterPro"/>
</dbReference>
<accession>B3MA64</accession>
<protein>
    <recommendedName>
        <fullName evidence="10">Insulin-like domain-containing protein</fullName>
    </recommendedName>
</protein>
<keyword evidence="4" id="KW-0165">Cleavage on pair of basic residues</keyword>
<dbReference type="Gene3D" id="1.10.100.10">
    <property type="entry name" value="Insulin-like"/>
    <property type="match status" value="1"/>
</dbReference>
<gene>
    <name evidence="11" type="primary">Dana\GF25125</name>
    <name evidence="11" type="synonym">dana_GLEANR_9803</name>
    <name evidence="11" type="ORF">GF25125</name>
</gene>
<sequence>MSLIRIGLGMVLLLAAMSQLVQPVQGRRKLCGEALAEALDMICVNGFMRRMRRSDQPQNRMQALMRKLRDTKTLTDTEKDTQDGDEQPSSKGKERKLRRHRRNIAHECCKEGCTYDDILEYCA</sequence>
<feature type="chain" id="PRO_5002790360" description="Insulin-like domain-containing protein" evidence="9">
    <location>
        <begin position="27"/>
        <end position="123"/>
    </location>
</feature>
<dbReference type="InterPro" id="IPR022352">
    <property type="entry name" value="Ins/IGF/rlx"/>
</dbReference>
<evidence type="ECO:0000256" key="8">
    <source>
        <dbReference type="SAM" id="MobiDB-lite"/>
    </source>
</evidence>
<dbReference type="CDD" id="cd04366">
    <property type="entry name" value="IlGF_insulin_bombyxin_like"/>
    <property type="match status" value="1"/>
</dbReference>
<dbReference type="HOGENOM" id="CLU_146931_0_0_1"/>
<evidence type="ECO:0000256" key="3">
    <source>
        <dbReference type="ARBA" id="ARBA00022525"/>
    </source>
</evidence>
<keyword evidence="5 9" id="KW-0732">Signal</keyword>
<dbReference type="EMBL" id="CH902618">
    <property type="protein sequence ID" value="EDV39078.1"/>
    <property type="molecule type" value="Genomic_DNA"/>
</dbReference>
<evidence type="ECO:0000313" key="11">
    <source>
        <dbReference type="EMBL" id="EDV39078.1"/>
    </source>
</evidence>
<dbReference type="InterPro" id="IPR016179">
    <property type="entry name" value="Insulin-like"/>
</dbReference>
<reference evidence="11 12" key="1">
    <citation type="journal article" date="2007" name="Nature">
        <title>Evolution of genes and genomes on the Drosophila phylogeny.</title>
        <authorList>
            <consortium name="Drosophila 12 Genomes Consortium"/>
            <person name="Clark A.G."/>
            <person name="Eisen M.B."/>
            <person name="Smith D.R."/>
            <person name="Bergman C.M."/>
            <person name="Oliver B."/>
            <person name="Markow T.A."/>
            <person name="Kaufman T.C."/>
            <person name="Kellis M."/>
            <person name="Gelbart W."/>
            <person name="Iyer V.N."/>
            <person name="Pollard D.A."/>
            <person name="Sackton T.B."/>
            <person name="Larracuente A.M."/>
            <person name="Singh N.D."/>
            <person name="Abad J.P."/>
            <person name="Abt D.N."/>
            <person name="Adryan B."/>
            <person name="Aguade M."/>
            <person name="Akashi H."/>
            <person name="Anderson W.W."/>
            <person name="Aquadro C.F."/>
            <person name="Ardell D.H."/>
            <person name="Arguello R."/>
            <person name="Artieri C.G."/>
            <person name="Barbash D.A."/>
            <person name="Barker D."/>
            <person name="Barsanti P."/>
            <person name="Batterham P."/>
            <person name="Batzoglou S."/>
            <person name="Begun D."/>
            <person name="Bhutkar A."/>
            <person name="Blanco E."/>
            <person name="Bosak S.A."/>
            <person name="Bradley R.K."/>
            <person name="Brand A.D."/>
            <person name="Brent M.R."/>
            <person name="Brooks A.N."/>
            <person name="Brown R.H."/>
            <person name="Butlin R.K."/>
            <person name="Caggese C."/>
            <person name="Calvi B.R."/>
            <person name="Bernardo de Carvalho A."/>
            <person name="Caspi A."/>
            <person name="Castrezana S."/>
            <person name="Celniker S.E."/>
            <person name="Chang J.L."/>
            <person name="Chapple C."/>
            <person name="Chatterji S."/>
            <person name="Chinwalla A."/>
            <person name="Civetta A."/>
            <person name="Clifton S.W."/>
            <person name="Comeron J.M."/>
            <person name="Costello J.C."/>
            <person name="Coyne J.A."/>
            <person name="Daub J."/>
            <person name="David R.G."/>
            <person name="Delcher A.L."/>
            <person name="Delehaunty K."/>
            <person name="Do C.B."/>
            <person name="Ebling H."/>
            <person name="Edwards K."/>
            <person name="Eickbush T."/>
            <person name="Evans J.D."/>
            <person name="Filipski A."/>
            <person name="Findeiss S."/>
            <person name="Freyhult E."/>
            <person name="Fulton L."/>
            <person name="Fulton R."/>
            <person name="Garcia A.C."/>
            <person name="Gardiner A."/>
            <person name="Garfield D.A."/>
            <person name="Garvin B.E."/>
            <person name="Gibson G."/>
            <person name="Gilbert D."/>
            <person name="Gnerre S."/>
            <person name="Godfrey J."/>
            <person name="Good R."/>
            <person name="Gotea V."/>
            <person name="Gravely B."/>
            <person name="Greenberg A.J."/>
            <person name="Griffiths-Jones S."/>
            <person name="Gross S."/>
            <person name="Guigo R."/>
            <person name="Gustafson E.A."/>
            <person name="Haerty W."/>
            <person name="Hahn M.W."/>
            <person name="Halligan D.L."/>
            <person name="Halpern A.L."/>
            <person name="Halter G.M."/>
            <person name="Han M.V."/>
            <person name="Heger A."/>
            <person name="Hillier L."/>
            <person name="Hinrichs A.S."/>
            <person name="Holmes I."/>
            <person name="Hoskins R.A."/>
            <person name="Hubisz M.J."/>
            <person name="Hultmark D."/>
            <person name="Huntley M.A."/>
            <person name="Jaffe D.B."/>
            <person name="Jagadeeshan S."/>
            <person name="Jeck W.R."/>
            <person name="Johnson J."/>
            <person name="Jones C.D."/>
            <person name="Jordan W.C."/>
            <person name="Karpen G.H."/>
            <person name="Kataoka E."/>
            <person name="Keightley P.D."/>
            <person name="Kheradpour P."/>
            <person name="Kirkness E.F."/>
            <person name="Koerich L.B."/>
            <person name="Kristiansen K."/>
            <person name="Kudrna D."/>
            <person name="Kulathinal R.J."/>
            <person name="Kumar S."/>
            <person name="Kwok R."/>
            <person name="Lander E."/>
            <person name="Langley C.H."/>
            <person name="Lapoint R."/>
            <person name="Lazzaro B.P."/>
            <person name="Lee S.J."/>
            <person name="Levesque L."/>
            <person name="Li R."/>
            <person name="Lin C.F."/>
            <person name="Lin M.F."/>
            <person name="Lindblad-Toh K."/>
            <person name="Llopart A."/>
            <person name="Long M."/>
            <person name="Low L."/>
            <person name="Lozovsky E."/>
            <person name="Lu J."/>
            <person name="Luo M."/>
            <person name="Machado C.A."/>
            <person name="Makalowski W."/>
            <person name="Marzo M."/>
            <person name="Matsuda M."/>
            <person name="Matzkin L."/>
            <person name="McAllister B."/>
            <person name="McBride C.S."/>
            <person name="McKernan B."/>
            <person name="McKernan K."/>
            <person name="Mendez-Lago M."/>
            <person name="Minx P."/>
            <person name="Mollenhauer M.U."/>
            <person name="Montooth K."/>
            <person name="Mount S.M."/>
            <person name="Mu X."/>
            <person name="Myers E."/>
            <person name="Negre B."/>
            <person name="Newfeld S."/>
            <person name="Nielsen R."/>
            <person name="Noor M.A."/>
            <person name="O'Grady P."/>
            <person name="Pachter L."/>
            <person name="Papaceit M."/>
            <person name="Parisi M.J."/>
            <person name="Parisi M."/>
            <person name="Parts L."/>
            <person name="Pedersen J.S."/>
            <person name="Pesole G."/>
            <person name="Phillippy A.M."/>
            <person name="Ponting C.P."/>
            <person name="Pop M."/>
            <person name="Porcelli D."/>
            <person name="Powell J.R."/>
            <person name="Prohaska S."/>
            <person name="Pruitt K."/>
            <person name="Puig M."/>
            <person name="Quesneville H."/>
            <person name="Ram K.R."/>
            <person name="Rand D."/>
            <person name="Rasmussen M.D."/>
            <person name="Reed L.K."/>
            <person name="Reenan R."/>
            <person name="Reily A."/>
            <person name="Remington K.A."/>
            <person name="Rieger T.T."/>
            <person name="Ritchie M.G."/>
            <person name="Robin C."/>
            <person name="Rogers Y.H."/>
            <person name="Rohde C."/>
            <person name="Rozas J."/>
            <person name="Rubenfield M.J."/>
            <person name="Ruiz A."/>
            <person name="Russo S."/>
            <person name="Salzberg S.L."/>
            <person name="Sanchez-Gracia A."/>
            <person name="Saranga D.J."/>
            <person name="Sato H."/>
            <person name="Schaeffer S.W."/>
            <person name="Schatz M.C."/>
            <person name="Schlenke T."/>
            <person name="Schwartz R."/>
            <person name="Segarra C."/>
            <person name="Singh R.S."/>
            <person name="Sirot L."/>
            <person name="Sirota M."/>
            <person name="Sisneros N.B."/>
            <person name="Smith C.D."/>
            <person name="Smith T.F."/>
            <person name="Spieth J."/>
            <person name="Stage D.E."/>
            <person name="Stark A."/>
            <person name="Stephan W."/>
            <person name="Strausberg R.L."/>
            <person name="Strempel S."/>
            <person name="Sturgill D."/>
            <person name="Sutton G."/>
            <person name="Sutton G.G."/>
            <person name="Tao W."/>
            <person name="Teichmann S."/>
            <person name="Tobari Y.N."/>
            <person name="Tomimura Y."/>
            <person name="Tsolas J.M."/>
            <person name="Valente V.L."/>
            <person name="Venter E."/>
            <person name="Venter J.C."/>
            <person name="Vicario S."/>
            <person name="Vieira F.G."/>
            <person name="Vilella A.J."/>
            <person name="Villasante A."/>
            <person name="Walenz B."/>
            <person name="Wang J."/>
            <person name="Wasserman M."/>
            <person name="Watts T."/>
            <person name="Wilson D."/>
            <person name="Wilson R.K."/>
            <person name="Wing R.A."/>
            <person name="Wolfner M.F."/>
            <person name="Wong A."/>
            <person name="Wong G.K."/>
            <person name="Wu C.I."/>
            <person name="Wu G."/>
            <person name="Yamamoto D."/>
            <person name="Yang H.P."/>
            <person name="Yang S.P."/>
            <person name="Yorke J.A."/>
            <person name="Yoshida K."/>
            <person name="Zdobnov E."/>
            <person name="Zhang P."/>
            <person name="Zhang Y."/>
            <person name="Zimin A.V."/>
            <person name="Baldwin J."/>
            <person name="Abdouelleil A."/>
            <person name="Abdulkadir J."/>
            <person name="Abebe A."/>
            <person name="Abera B."/>
            <person name="Abreu J."/>
            <person name="Acer S.C."/>
            <person name="Aftuck L."/>
            <person name="Alexander A."/>
            <person name="An P."/>
            <person name="Anderson E."/>
            <person name="Anderson S."/>
            <person name="Arachi H."/>
            <person name="Azer M."/>
            <person name="Bachantsang P."/>
            <person name="Barry A."/>
            <person name="Bayul T."/>
            <person name="Berlin A."/>
            <person name="Bessette D."/>
            <person name="Bloom T."/>
            <person name="Blye J."/>
            <person name="Boguslavskiy L."/>
            <person name="Bonnet C."/>
            <person name="Boukhgalter B."/>
            <person name="Bourzgui I."/>
            <person name="Brown A."/>
            <person name="Cahill P."/>
            <person name="Channer S."/>
            <person name="Cheshatsang Y."/>
            <person name="Chuda L."/>
            <person name="Citroen M."/>
            <person name="Collymore A."/>
            <person name="Cooke P."/>
            <person name="Costello M."/>
            <person name="D'Aco K."/>
            <person name="Daza R."/>
            <person name="De Haan G."/>
            <person name="DeGray S."/>
            <person name="DeMaso C."/>
            <person name="Dhargay N."/>
            <person name="Dooley K."/>
            <person name="Dooley E."/>
            <person name="Doricent M."/>
            <person name="Dorje P."/>
            <person name="Dorjee K."/>
            <person name="Dupes A."/>
            <person name="Elong R."/>
            <person name="Falk J."/>
            <person name="Farina A."/>
            <person name="Faro S."/>
            <person name="Ferguson D."/>
            <person name="Fisher S."/>
            <person name="Foley C.D."/>
            <person name="Franke A."/>
            <person name="Friedrich D."/>
            <person name="Gadbois L."/>
            <person name="Gearin G."/>
            <person name="Gearin C.R."/>
            <person name="Giannoukos G."/>
            <person name="Goode T."/>
            <person name="Graham J."/>
            <person name="Grandbois E."/>
            <person name="Grewal S."/>
            <person name="Gyaltsen K."/>
            <person name="Hafez N."/>
            <person name="Hagos B."/>
            <person name="Hall J."/>
            <person name="Henson C."/>
            <person name="Hollinger A."/>
            <person name="Honan T."/>
            <person name="Huard M.D."/>
            <person name="Hughes L."/>
            <person name="Hurhula B."/>
            <person name="Husby M.E."/>
            <person name="Kamat A."/>
            <person name="Kanga B."/>
            <person name="Kashin S."/>
            <person name="Khazanovich D."/>
            <person name="Kisner P."/>
            <person name="Lance K."/>
            <person name="Lara M."/>
            <person name="Lee W."/>
            <person name="Lennon N."/>
            <person name="Letendre F."/>
            <person name="LeVine R."/>
            <person name="Lipovsky A."/>
            <person name="Liu X."/>
            <person name="Liu J."/>
            <person name="Liu S."/>
            <person name="Lokyitsang T."/>
            <person name="Lokyitsang Y."/>
            <person name="Lubonja R."/>
            <person name="Lui A."/>
            <person name="MacDonald P."/>
            <person name="Magnisalis V."/>
            <person name="Maru K."/>
            <person name="Matthews C."/>
            <person name="McCusker W."/>
            <person name="McDonough S."/>
            <person name="Mehta T."/>
            <person name="Meldrim J."/>
            <person name="Meneus L."/>
            <person name="Mihai O."/>
            <person name="Mihalev A."/>
            <person name="Mihova T."/>
            <person name="Mittelman R."/>
            <person name="Mlenga V."/>
            <person name="Montmayeur A."/>
            <person name="Mulrain L."/>
            <person name="Navidi A."/>
            <person name="Naylor J."/>
            <person name="Negash T."/>
            <person name="Nguyen T."/>
            <person name="Nguyen N."/>
            <person name="Nicol R."/>
            <person name="Norbu C."/>
            <person name="Norbu N."/>
            <person name="Novod N."/>
            <person name="O'Neill B."/>
            <person name="Osman S."/>
            <person name="Markiewicz E."/>
            <person name="Oyono O.L."/>
            <person name="Patti C."/>
            <person name="Phunkhang P."/>
            <person name="Pierre F."/>
            <person name="Priest M."/>
            <person name="Raghuraman S."/>
            <person name="Rege F."/>
            <person name="Reyes R."/>
            <person name="Rise C."/>
            <person name="Rogov P."/>
            <person name="Ross K."/>
            <person name="Ryan E."/>
            <person name="Settipalli S."/>
            <person name="Shea T."/>
            <person name="Sherpa N."/>
            <person name="Shi L."/>
            <person name="Shih D."/>
            <person name="Sparrow T."/>
            <person name="Spaulding J."/>
            <person name="Stalker J."/>
            <person name="Stange-Thomann N."/>
            <person name="Stavropoulos S."/>
            <person name="Stone C."/>
            <person name="Strader C."/>
            <person name="Tesfaye S."/>
            <person name="Thomson T."/>
            <person name="Thoulutsang Y."/>
            <person name="Thoulutsang D."/>
            <person name="Topham K."/>
            <person name="Topping I."/>
            <person name="Tsamla T."/>
            <person name="Vassiliev H."/>
            <person name="Vo A."/>
            <person name="Wangchuk T."/>
            <person name="Wangdi T."/>
            <person name="Weiand M."/>
            <person name="Wilkinson J."/>
            <person name="Wilson A."/>
            <person name="Yadav S."/>
            <person name="Young G."/>
            <person name="Yu Q."/>
            <person name="Zembek L."/>
            <person name="Zhong D."/>
            <person name="Zimmer A."/>
            <person name="Zwirko Z."/>
            <person name="Jaffe D.B."/>
            <person name="Alvarez P."/>
            <person name="Brockman W."/>
            <person name="Butler J."/>
            <person name="Chin C."/>
            <person name="Gnerre S."/>
            <person name="Grabherr M."/>
            <person name="Kleber M."/>
            <person name="Mauceli E."/>
            <person name="MacCallum I."/>
        </authorList>
    </citation>
    <scope>NUCLEOTIDE SEQUENCE [LARGE SCALE GENOMIC DNA]</scope>
    <source>
        <strain evidence="12">Tucson 14024-0371.13</strain>
    </source>
</reference>
<dbReference type="InterPro" id="IPR036438">
    <property type="entry name" value="Insulin-like_sf"/>
</dbReference>
<dbReference type="PhylomeDB" id="B3MA64"/>
<name>B3MA64_DROAN</name>
<keyword evidence="3 7" id="KW-0964">Secreted</keyword>
<dbReference type="PANTHER" id="PTHR10423:SF3">
    <property type="entry name" value="INSULIN-LIKE 3"/>
    <property type="match status" value="1"/>
</dbReference>
<feature type="compositionally biased region" description="Basic and acidic residues" evidence="8">
    <location>
        <begin position="67"/>
        <end position="82"/>
    </location>
</feature>
<dbReference type="STRING" id="7217.B3MA64"/>
<keyword evidence="6" id="KW-1015">Disulfide bond</keyword>
<evidence type="ECO:0000256" key="5">
    <source>
        <dbReference type="ARBA" id="ARBA00022729"/>
    </source>
</evidence>